<name>A0AAN5CAA3_9BILA</name>
<dbReference type="PROSITE" id="PS51221">
    <property type="entry name" value="TTL"/>
    <property type="match status" value="1"/>
</dbReference>
<dbReference type="Proteomes" id="UP001328107">
    <property type="component" value="Unassembled WGS sequence"/>
</dbReference>
<dbReference type="EMBL" id="BTRK01000002">
    <property type="protein sequence ID" value="GMR36560.1"/>
    <property type="molecule type" value="Genomic_DNA"/>
</dbReference>
<accession>A0AAN5CAA3</accession>
<dbReference type="GO" id="GO:0005737">
    <property type="term" value="C:cytoplasm"/>
    <property type="evidence" value="ECO:0007669"/>
    <property type="project" value="TreeGrafter"/>
</dbReference>
<dbReference type="Pfam" id="PF03133">
    <property type="entry name" value="TTL"/>
    <property type="match status" value="1"/>
</dbReference>
<keyword evidence="3" id="KW-1185">Reference proteome</keyword>
<dbReference type="SUPFAM" id="SSF56059">
    <property type="entry name" value="Glutathione synthetase ATP-binding domain-like"/>
    <property type="match status" value="1"/>
</dbReference>
<sequence>MDELGSRIGHSRENVNARVLPLFFAPHGMSYSVLFFTQDLPEECTVLRDCTESLVSLQHPEWAEILELAWTKNDFTHLPSSTTAPDDEFFTGGRSKDEIPTEEEQTPCSFNPSKPLKIFCDDLQLIENLTMEFELVEDWKKADIIWLHQHFYQYKELAVSNPGGLVNQFPCECCLTTKDLLAAIMCKNGEQSEYYQMTYNLNTELPAFVSTFQKRAKAGESNTWIIKPWNLARGMDMHVTQSLEKIVRLVETGPKIACKYIDRPVTFRREDTGKNVKFDLRFIVFVNSLRPLEAYVYNNFWIRFAINEFDTDRLDDVETHFTVFNYADPAKILQMKWEDFVVGLEKSHRSLKWKECEKKIHHSLRSILEKGSSELPPRGVAKNKQSRAMYGVDVMLQWNEDGKDVSPSILEINYMPDCTRACQYYPDFADTVFNTLFLQSIDEKRVTRL</sequence>
<dbReference type="Gene3D" id="3.30.470.20">
    <property type="entry name" value="ATP-grasp fold, B domain"/>
    <property type="match status" value="1"/>
</dbReference>
<dbReference type="AlphaFoldDB" id="A0AAN5CAA3"/>
<dbReference type="GO" id="GO:0019098">
    <property type="term" value="P:reproductive behavior"/>
    <property type="evidence" value="ECO:0007669"/>
    <property type="project" value="UniProtKB-ARBA"/>
</dbReference>
<gene>
    <name evidence="2" type="ORF">PMAYCL1PPCAC_06755</name>
</gene>
<comment type="similarity">
    <text evidence="1">Belongs to the tubulin--tyrosine ligase family.</text>
</comment>
<dbReference type="PANTHER" id="PTHR46088">
    <property type="entry name" value="TUBULIN--TYROSINE LIGASE-LIKE PROTEIN 12"/>
    <property type="match status" value="1"/>
</dbReference>
<proteinExistence type="inferred from homology"/>
<dbReference type="InterPro" id="IPR004344">
    <property type="entry name" value="TTL/TTLL_fam"/>
</dbReference>
<reference evidence="3" key="1">
    <citation type="submission" date="2022-10" db="EMBL/GenBank/DDBJ databases">
        <title>Genome assembly of Pristionchus species.</title>
        <authorList>
            <person name="Yoshida K."/>
            <person name="Sommer R.J."/>
        </authorList>
    </citation>
    <scope>NUCLEOTIDE SEQUENCE [LARGE SCALE GENOMIC DNA]</scope>
    <source>
        <strain evidence="3">RS5460</strain>
    </source>
</reference>
<evidence type="ECO:0000256" key="1">
    <source>
        <dbReference type="ARBA" id="ARBA00006820"/>
    </source>
</evidence>
<organism evidence="2 3">
    <name type="scientific">Pristionchus mayeri</name>
    <dbReference type="NCBI Taxonomy" id="1317129"/>
    <lineage>
        <taxon>Eukaryota</taxon>
        <taxon>Metazoa</taxon>
        <taxon>Ecdysozoa</taxon>
        <taxon>Nematoda</taxon>
        <taxon>Chromadorea</taxon>
        <taxon>Rhabditida</taxon>
        <taxon>Rhabditina</taxon>
        <taxon>Diplogasteromorpha</taxon>
        <taxon>Diplogasteroidea</taxon>
        <taxon>Neodiplogasteridae</taxon>
        <taxon>Pristionchus</taxon>
    </lineage>
</organism>
<dbReference type="PANTHER" id="PTHR46088:SF1">
    <property type="entry name" value="TUBULIN--TYROSINE LIGASE-LIKE PROTEIN 12"/>
    <property type="match status" value="1"/>
</dbReference>
<evidence type="ECO:0000313" key="2">
    <source>
        <dbReference type="EMBL" id="GMR36560.1"/>
    </source>
</evidence>
<evidence type="ECO:0008006" key="4">
    <source>
        <dbReference type="Google" id="ProtNLM"/>
    </source>
</evidence>
<comment type="caution">
    <text evidence="2">The sequence shown here is derived from an EMBL/GenBank/DDBJ whole genome shotgun (WGS) entry which is preliminary data.</text>
</comment>
<protein>
    <recommendedName>
        <fullName evidence="4">Tubulin--tyrosine ligase-like protein 12</fullName>
    </recommendedName>
</protein>
<evidence type="ECO:0000313" key="3">
    <source>
        <dbReference type="Proteomes" id="UP001328107"/>
    </source>
</evidence>
<dbReference type="InterPro" id="IPR027749">
    <property type="entry name" value="TTLL12"/>
</dbReference>